<dbReference type="PANTHER" id="PTHR39203">
    <property type="entry name" value="CYTOPLASMIC PROTEIN-RELATED"/>
    <property type="match status" value="1"/>
</dbReference>
<dbReference type="EMBL" id="NGKB01000014">
    <property type="protein sequence ID" value="RSU11363.1"/>
    <property type="molecule type" value="Genomic_DNA"/>
</dbReference>
<protein>
    <submittedName>
        <fullName evidence="2">RNA-binding protein</fullName>
    </submittedName>
</protein>
<accession>A0A430ATI4</accession>
<dbReference type="CDD" id="cd06553">
    <property type="entry name" value="ASCH_Ef3133_like"/>
    <property type="match status" value="1"/>
</dbReference>
<organism evidence="2 3">
    <name type="scientific">Vagococcus carniphilus</name>
    <dbReference type="NCBI Taxonomy" id="218144"/>
    <lineage>
        <taxon>Bacteria</taxon>
        <taxon>Bacillati</taxon>
        <taxon>Bacillota</taxon>
        <taxon>Bacilli</taxon>
        <taxon>Lactobacillales</taxon>
        <taxon>Enterococcaceae</taxon>
        <taxon>Vagococcus</taxon>
    </lineage>
</organism>
<dbReference type="Proteomes" id="UP000288028">
    <property type="component" value="Unassembled WGS sequence"/>
</dbReference>
<keyword evidence="3" id="KW-1185">Reference proteome</keyword>
<evidence type="ECO:0000313" key="2">
    <source>
        <dbReference type="EMBL" id="RSU11363.1"/>
    </source>
</evidence>
<proteinExistence type="predicted"/>
<dbReference type="RefSeq" id="WP_126795720.1">
    <property type="nucleotide sequence ID" value="NZ_CP060720.1"/>
</dbReference>
<dbReference type="OrthoDB" id="9807542at2"/>
<gene>
    <name evidence="2" type="ORF">CBF28_12340</name>
</gene>
<evidence type="ECO:0000313" key="3">
    <source>
        <dbReference type="Proteomes" id="UP000288028"/>
    </source>
</evidence>
<dbReference type="Pfam" id="PF04266">
    <property type="entry name" value="ASCH"/>
    <property type="match status" value="1"/>
</dbReference>
<feature type="domain" description="ASCH" evidence="1">
    <location>
        <begin position="23"/>
        <end position="147"/>
    </location>
</feature>
<dbReference type="Gene3D" id="3.10.400.10">
    <property type="entry name" value="Sulfate adenylyltransferase"/>
    <property type="match status" value="1"/>
</dbReference>
<sequence>MIETYWKDFCQKNNLDLPIPEAWMFGDGTKEMGDELSALVLEGKKTATCSAHRLYEVRNEAIPKKGQYDIILNGDNEPVAIIQIESLELIKMDEVTPEFAAKEGEGDLSYDYWYRVHEEFFTNEFASLNLSFSTDEMLVCEIFQVIYQ</sequence>
<dbReference type="SUPFAM" id="SSF88697">
    <property type="entry name" value="PUA domain-like"/>
    <property type="match status" value="1"/>
</dbReference>
<comment type="caution">
    <text evidence="2">The sequence shown here is derived from an EMBL/GenBank/DDBJ whole genome shotgun (WGS) entry which is preliminary data.</text>
</comment>
<dbReference type="AlphaFoldDB" id="A0A430ATI4"/>
<dbReference type="SMART" id="SM01022">
    <property type="entry name" value="ASCH"/>
    <property type="match status" value="1"/>
</dbReference>
<dbReference type="InterPro" id="IPR007374">
    <property type="entry name" value="ASCH_domain"/>
</dbReference>
<name>A0A430ATI4_9ENTE</name>
<dbReference type="PIRSF" id="PIRSF021320">
    <property type="entry name" value="DUF984"/>
    <property type="match status" value="1"/>
</dbReference>
<dbReference type="InterPro" id="IPR009326">
    <property type="entry name" value="DUF984"/>
</dbReference>
<dbReference type="GeneID" id="95579461"/>
<evidence type="ECO:0000259" key="1">
    <source>
        <dbReference type="SMART" id="SM01022"/>
    </source>
</evidence>
<dbReference type="PANTHER" id="PTHR39203:SF1">
    <property type="entry name" value="CYTOPLASMIC PROTEIN"/>
    <property type="match status" value="1"/>
</dbReference>
<dbReference type="InterPro" id="IPR015947">
    <property type="entry name" value="PUA-like_sf"/>
</dbReference>
<reference evidence="2 3" key="1">
    <citation type="submission" date="2017-05" db="EMBL/GenBank/DDBJ databases">
        <title>Vagococcus spp. assemblies.</title>
        <authorList>
            <person name="Gulvik C.A."/>
        </authorList>
    </citation>
    <scope>NUCLEOTIDE SEQUENCE [LARGE SCALE GENOMIC DNA]</scope>
    <source>
        <strain evidence="2 3">SS1714</strain>
    </source>
</reference>